<evidence type="ECO:0000313" key="5">
    <source>
        <dbReference type="Proteomes" id="UP000824890"/>
    </source>
</evidence>
<gene>
    <name evidence="4" type="ORF">HID58_018490</name>
</gene>
<dbReference type="InterPro" id="IPR021109">
    <property type="entry name" value="Peptidase_aspartic_dom_sf"/>
</dbReference>
<dbReference type="PANTHER" id="PTHR13683">
    <property type="entry name" value="ASPARTYL PROTEASES"/>
    <property type="match status" value="1"/>
</dbReference>
<organism evidence="4 5">
    <name type="scientific">Brassica napus</name>
    <name type="common">Rape</name>
    <dbReference type="NCBI Taxonomy" id="3708"/>
    <lineage>
        <taxon>Eukaryota</taxon>
        <taxon>Viridiplantae</taxon>
        <taxon>Streptophyta</taxon>
        <taxon>Embryophyta</taxon>
        <taxon>Tracheophyta</taxon>
        <taxon>Spermatophyta</taxon>
        <taxon>Magnoliopsida</taxon>
        <taxon>eudicotyledons</taxon>
        <taxon>Gunneridae</taxon>
        <taxon>Pentapetalae</taxon>
        <taxon>rosids</taxon>
        <taxon>malvids</taxon>
        <taxon>Brassicales</taxon>
        <taxon>Brassicaceae</taxon>
        <taxon>Brassiceae</taxon>
        <taxon>Brassica</taxon>
    </lineage>
</organism>
<comment type="caution">
    <text evidence="4">The sequence shown here is derived from an EMBL/GenBank/DDBJ whole genome shotgun (WGS) entry which is preliminary data.</text>
</comment>
<dbReference type="EMBL" id="JAGKQM010000005">
    <property type="protein sequence ID" value="KAH0926234.1"/>
    <property type="molecule type" value="Genomic_DNA"/>
</dbReference>
<evidence type="ECO:0000313" key="4">
    <source>
        <dbReference type="EMBL" id="KAH0926234.1"/>
    </source>
</evidence>
<evidence type="ECO:0000256" key="2">
    <source>
        <dbReference type="SAM" id="Phobius"/>
    </source>
</evidence>
<protein>
    <recommendedName>
        <fullName evidence="3">Peptidase A1 domain-containing protein</fullName>
    </recommendedName>
</protein>
<dbReference type="InterPro" id="IPR032799">
    <property type="entry name" value="TAXi_C"/>
</dbReference>
<dbReference type="PANTHER" id="PTHR13683:SF316">
    <property type="entry name" value="ASPARTYL PROTEASE APCB1"/>
    <property type="match status" value="1"/>
</dbReference>
<dbReference type="Proteomes" id="UP000824890">
    <property type="component" value="Unassembled WGS sequence"/>
</dbReference>
<dbReference type="Pfam" id="PF14543">
    <property type="entry name" value="TAXi_N"/>
    <property type="match status" value="1"/>
</dbReference>
<keyword evidence="2" id="KW-0472">Membrane</keyword>
<dbReference type="InterPro" id="IPR001969">
    <property type="entry name" value="Aspartic_peptidase_AS"/>
</dbReference>
<dbReference type="InterPro" id="IPR001461">
    <property type="entry name" value="Aspartic_peptidase_A1"/>
</dbReference>
<reference evidence="4 5" key="1">
    <citation type="submission" date="2021-05" db="EMBL/GenBank/DDBJ databases">
        <title>Genome Assembly of Synthetic Allotetraploid Brassica napus Reveals Homoeologous Exchanges between Subgenomes.</title>
        <authorList>
            <person name="Davis J.T."/>
        </authorList>
    </citation>
    <scope>NUCLEOTIDE SEQUENCE [LARGE SCALE GENOMIC DNA]</scope>
    <source>
        <strain evidence="5">cv. Da-Ae</strain>
        <tissue evidence="4">Seedling</tissue>
    </source>
</reference>
<sequence length="720" mass="79417">MKEVMSHINADIFQHCLLENSLRSVQVSQTNQNTKTFSDTISGISATEEPHLNLINLLGDSIDPLTAPTKLAGHRRRMEPQRDDQRAHAVVIITLPPSDDPSQGKTISAFTLTDPPETPNPTFQPGPLHQNSDPGFWLSDLSTGSPRLVLSLIAISLLAVAFYASVFPNTLQMFRVYDDERDRDDDANRRETSSFVFPVYHKLGARAIPDRKLAEVVDVVKSGILVKVNDASFDSSTTILPVAGDVYPNGLYFTRILVGKHNFYLDIDTGSDLTWVQCDAPCRSCAKGANQLYTPRKGMLVRSAESLCVEVQKNQMTQHCEDCEQCDYEIDYADLSSSLGVLTKDEFHINLHNGSVADLDIVFGCGYDQQGLLLNTLVKTDGILGLSRAQISLPSQLASRGIISNVIGHCLPSDLNGEGYIIMGSDLVPSHGFTWVPMLHHSHLEVYQMQVSKVSYGNGMLSSDGRVGKVLFDTGSSYTYFPNKAYSHLLKEVSGLGLTLDESDKTLPICWRADFLISSLSDVKRFFRPITLQIGSKWWIISRKLVLQPEDYLIISNKGNVCLGILDGSSVHDGSTIILGDVSMRGHLIVYDNVKRRIGWMRSDCVRPRDSDFQCTFLSRLRNIHNSYYIPTPSECSASATASAAASMRTVIVRFVDATADAADAAFGRGVRHSFLRQRNEQELTQNVDAAAAVGTCGNQTNSPIYSTSTYSPKALISYY</sequence>
<evidence type="ECO:0000259" key="3">
    <source>
        <dbReference type="PROSITE" id="PS51767"/>
    </source>
</evidence>
<evidence type="ECO:0000256" key="1">
    <source>
        <dbReference type="ARBA" id="ARBA00007447"/>
    </source>
</evidence>
<accession>A0ABQ8DA22</accession>
<comment type="similarity">
    <text evidence="1">Belongs to the peptidase A1 family.</text>
</comment>
<keyword evidence="2" id="KW-0812">Transmembrane</keyword>
<feature type="transmembrane region" description="Helical" evidence="2">
    <location>
        <begin position="148"/>
        <end position="167"/>
    </location>
</feature>
<dbReference type="InterPro" id="IPR032861">
    <property type="entry name" value="TAXi_N"/>
</dbReference>
<dbReference type="Gene3D" id="2.40.70.10">
    <property type="entry name" value="Acid Proteases"/>
    <property type="match status" value="2"/>
</dbReference>
<name>A0ABQ8DA22_BRANA</name>
<proteinExistence type="inferred from homology"/>
<dbReference type="Pfam" id="PF14541">
    <property type="entry name" value="TAXi_C"/>
    <property type="match status" value="1"/>
</dbReference>
<dbReference type="PROSITE" id="PS00141">
    <property type="entry name" value="ASP_PROTEASE"/>
    <property type="match status" value="1"/>
</dbReference>
<dbReference type="SUPFAM" id="SSF50630">
    <property type="entry name" value="Acid proteases"/>
    <property type="match status" value="1"/>
</dbReference>
<dbReference type="InterPro" id="IPR033121">
    <property type="entry name" value="PEPTIDASE_A1"/>
</dbReference>
<keyword evidence="2" id="KW-1133">Transmembrane helix</keyword>
<keyword evidence="5" id="KW-1185">Reference proteome</keyword>
<dbReference type="PROSITE" id="PS51767">
    <property type="entry name" value="PEPTIDASE_A1"/>
    <property type="match status" value="1"/>
</dbReference>
<feature type="domain" description="Peptidase A1" evidence="3">
    <location>
        <begin position="252"/>
        <end position="601"/>
    </location>
</feature>